<dbReference type="SUPFAM" id="SSF53335">
    <property type="entry name" value="S-adenosyl-L-methionine-dependent methyltransferases"/>
    <property type="match status" value="1"/>
</dbReference>
<dbReference type="EMBL" id="CP107020">
    <property type="protein sequence ID" value="UYG16593.1"/>
    <property type="molecule type" value="Genomic_DNA"/>
</dbReference>
<keyword evidence="3" id="KW-1185">Reference proteome</keyword>
<dbReference type="Proteomes" id="UP001164305">
    <property type="component" value="Chromosome"/>
</dbReference>
<sequence>MPDDAYAVTSGAYDLFAASARPAQLAALDAVEGLLRPEAGPILDIGAGSGTLTAALFERLPSARVLAIEPSFAMRALALSRLAAHPAWCERVTVRPEDFFSAALPARIGGALLLGVLGHFDPGERAAVLAELAARLPDGGAALLDLQAPERPRRVEAYEFTVAQIGEITYRGIAEAWPLDGELMRWRMTSLSLEGERVLTEHTYEMLFRHPAPSTVEREAAQVGLTLEPLGDELHWILRRP</sequence>
<feature type="domain" description="Methyltransferase" evidence="1">
    <location>
        <begin position="42"/>
        <end position="140"/>
    </location>
</feature>
<dbReference type="InterPro" id="IPR041698">
    <property type="entry name" value="Methyltransf_25"/>
</dbReference>
<dbReference type="GO" id="GO:0032259">
    <property type="term" value="P:methylation"/>
    <property type="evidence" value="ECO:0007669"/>
    <property type="project" value="UniProtKB-KW"/>
</dbReference>
<evidence type="ECO:0000313" key="2">
    <source>
        <dbReference type="EMBL" id="UYG16593.1"/>
    </source>
</evidence>
<dbReference type="InterPro" id="IPR029063">
    <property type="entry name" value="SAM-dependent_MTases_sf"/>
</dbReference>
<protein>
    <submittedName>
        <fullName evidence="2">Class I SAM-dependent methyltransferase</fullName>
    </submittedName>
</protein>
<evidence type="ECO:0000259" key="1">
    <source>
        <dbReference type="Pfam" id="PF13649"/>
    </source>
</evidence>
<keyword evidence="2" id="KW-0808">Transferase</keyword>
<dbReference type="Pfam" id="PF13649">
    <property type="entry name" value="Methyltransf_25"/>
    <property type="match status" value="1"/>
</dbReference>
<proteinExistence type="predicted"/>
<reference evidence="2" key="1">
    <citation type="submission" date="2022-10" db="EMBL/GenBank/DDBJ databases">
        <title>Whole-Genome Sequencing of Brachybacterium huguangmaarense BRM-3, Isolated from Betula schmidtii.</title>
        <authorList>
            <person name="Haam D."/>
        </authorList>
    </citation>
    <scope>NUCLEOTIDE SEQUENCE</scope>
    <source>
        <strain evidence="2">BRM-3</strain>
    </source>
</reference>
<dbReference type="RefSeq" id="WP_263593806.1">
    <property type="nucleotide sequence ID" value="NZ_CP107020.1"/>
</dbReference>
<dbReference type="GO" id="GO:0008168">
    <property type="term" value="F:methyltransferase activity"/>
    <property type="evidence" value="ECO:0007669"/>
    <property type="project" value="UniProtKB-KW"/>
</dbReference>
<dbReference type="CDD" id="cd02440">
    <property type="entry name" value="AdoMet_MTases"/>
    <property type="match status" value="1"/>
</dbReference>
<accession>A0ABY6G083</accession>
<evidence type="ECO:0000313" key="3">
    <source>
        <dbReference type="Proteomes" id="UP001164305"/>
    </source>
</evidence>
<dbReference type="Gene3D" id="3.40.50.150">
    <property type="entry name" value="Vaccinia Virus protein VP39"/>
    <property type="match status" value="1"/>
</dbReference>
<keyword evidence="2" id="KW-0489">Methyltransferase</keyword>
<organism evidence="2 3">
    <name type="scientific">Brachybacterium huguangmaarense</name>
    <dbReference type="NCBI Taxonomy" id="1652028"/>
    <lineage>
        <taxon>Bacteria</taxon>
        <taxon>Bacillati</taxon>
        <taxon>Actinomycetota</taxon>
        <taxon>Actinomycetes</taxon>
        <taxon>Micrococcales</taxon>
        <taxon>Dermabacteraceae</taxon>
        <taxon>Brachybacterium</taxon>
    </lineage>
</organism>
<gene>
    <name evidence="2" type="ORF">BRM3_13475</name>
</gene>
<name>A0ABY6G083_9MICO</name>